<organism evidence="3 4">
    <name type="scientific">Microbacterium flavum</name>
    <dbReference type="NCBI Taxonomy" id="415216"/>
    <lineage>
        <taxon>Bacteria</taxon>
        <taxon>Bacillati</taxon>
        <taxon>Actinomycetota</taxon>
        <taxon>Actinomycetes</taxon>
        <taxon>Micrococcales</taxon>
        <taxon>Microbacteriaceae</taxon>
        <taxon>Microbacterium</taxon>
    </lineage>
</organism>
<evidence type="ECO:0000259" key="2">
    <source>
        <dbReference type="Pfam" id="PF14340"/>
    </source>
</evidence>
<dbReference type="RefSeq" id="WP_215486162.1">
    <property type="nucleotide sequence ID" value="NZ_BAAAPJ010000001.1"/>
</dbReference>
<keyword evidence="1" id="KW-1133">Transmembrane helix</keyword>
<keyword evidence="1" id="KW-0812">Transmembrane</keyword>
<dbReference type="Pfam" id="PF14340">
    <property type="entry name" value="DUF4395"/>
    <property type="match status" value="1"/>
</dbReference>
<keyword evidence="4" id="KW-1185">Reference proteome</keyword>
<gene>
    <name evidence="3" type="ORF">J0P97_02270</name>
</gene>
<feature type="domain" description="DUF4395" evidence="2">
    <location>
        <begin position="10"/>
        <end position="182"/>
    </location>
</feature>
<evidence type="ECO:0000313" key="4">
    <source>
        <dbReference type="Proteomes" id="UP000740605"/>
    </source>
</evidence>
<proteinExistence type="predicted"/>
<reference evidence="3 4" key="1">
    <citation type="submission" date="2021-03" db="EMBL/GenBank/DDBJ databases">
        <title>Microbacterium pauli sp. nov., isolated from microfiltered milk.</title>
        <authorList>
            <person name="Bellassi P."/>
            <person name="Fontana A."/>
            <person name="Callegari M.L."/>
            <person name="Lorenzo M."/>
            <person name="Cappa F."/>
        </authorList>
    </citation>
    <scope>NUCLEOTIDE SEQUENCE [LARGE SCALE GENOMIC DNA]</scope>
    <source>
        <strain evidence="3 4">DSM 18909</strain>
    </source>
</reference>
<comment type="caution">
    <text evidence="3">The sequence shown here is derived from an EMBL/GenBank/DDBJ whole genome shotgun (WGS) entry which is preliminary data.</text>
</comment>
<feature type="transmembrane region" description="Helical" evidence="1">
    <location>
        <begin position="131"/>
        <end position="151"/>
    </location>
</feature>
<evidence type="ECO:0000256" key="1">
    <source>
        <dbReference type="SAM" id="Phobius"/>
    </source>
</evidence>
<dbReference type="EMBL" id="JAFLHG010000002">
    <property type="protein sequence ID" value="MBT8796900.1"/>
    <property type="molecule type" value="Genomic_DNA"/>
</dbReference>
<dbReference type="InterPro" id="IPR025508">
    <property type="entry name" value="DUF4395"/>
</dbReference>
<keyword evidence="1" id="KW-0472">Membrane</keyword>
<feature type="transmembrane region" description="Helical" evidence="1">
    <location>
        <begin position="157"/>
        <end position="180"/>
    </location>
</feature>
<evidence type="ECO:0000313" key="3">
    <source>
        <dbReference type="EMBL" id="MBT8796900.1"/>
    </source>
</evidence>
<name>A0ABS5XQU6_9MICO</name>
<dbReference type="Proteomes" id="UP000740605">
    <property type="component" value="Unassembled WGS sequence"/>
</dbReference>
<protein>
    <submittedName>
        <fullName evidence="3">DUF4395 domain-containing protein</fullName>
    </submittedName>
</protein>
<feature type="transmembrane region" description="Helical" evidence="1">
    <location>
        <begin position="74"/>
        <end position="94"/>
    </location>
</feature>
<accession>A0ABS5XQU6</accession>
<sequence>MSDLGRPTGIDPRGPRFAASITALLLLITTLFALVGNATARGYGWFAYQPLDAEMSAPGGGTWLLPALSVGQRAADLGFALLLVSALLFLWGVLSPRTAPWGVLFRRLVQPRLGAPTALEDPRPPRFAQGVGLLVTTIGLVLHLAGVPWALPIAAALAFVAAFLNAVFGLCLGCQLYLLLQRIGIVGRAATA</sequence>